<keyword evidence="2" id="KW-1185">Reference proteome</keyword>
<accession>A0ABN7EC41</accession>
<organism evidence="1 2">
    <name type="scientific">Spirodela intermedia</name>
    <name type="common">Intermediate duckweed</name>
    <dbReference type="NCBI Taxonomy" id="51605"/>
    <lineage>
        <taxon>Eukaryota</taxon>
        <taxon>Viridiplantae</taxon>
        <taxon>Streptophyta</taxon>
        <taxon>Embryophyta</taxon>
        <taxon>Tracheophyta</taxon>
        <taxon>Spermatophyta</taxon>
        <taxon>Magnoliopsida</taxon>
        <taxon>Liliopsida</taxon>
        <taxon>Araceae</taxon>
        <taxon>Lemnoideae</taxon>
        <taxon>Spirodela</taxon>
    </lineage>
</organism>
<dbReference type="Proteomes" id="UP001189122">
    <property type="component" value="Unassembled WGS sequence"/>
</dbReference>
<gene>
    <name evidence="1" type="ORF">SI7747_UN021628</name>
</gene>
<protein>
    <submittedName>
        <fullName evidence="1">Uncharacterized protein</fullName>
    </submittedName>
</protein>
<dbReference type="EMBL" id="CACRZD030000268">
    <property type="protein sequence ID" value="CAA6675286.1"/>
    <property type="molecule type" value="Genomic_DNA"/>
</dbReference>
<reference evidence="2" key="1">
    <citation type="journal article" date="2020" name="Sci. Rep.">
        <title>Chromosome-scale genome assembly for the duckweed Spirodela intermedia, integrating cytogenetic maps, PacBio and Oxford Nanopore libraries.</title>
        <authorList>
            <person name="Hoang P.T.N."/>
            <person name="Fiebig A."/>
            <person name="Novak P."/>
            <person name="Macas J."/>
            <person name="Cao H.X."/>
            <person name="Stepanenko A."/>
            <person name="Chen G."/>
            <person name="Borisjuk N."/>
            <person name="Scholz U."/>
            <person name="Schubert I."/>
        </authorList>
    </citation>
    <scope>NUCLEOTIDE SEQUENCE [LARGE SCALE GENOMIC DNA]</scope>
</reference>
<proteinExistence type="predicted"/>
<evidence type="ECO:0000313" key="2">
    <source>
        <dbReference type="Proteomes" id="UP001189122"/>
    </source>
</evidence>
<evidence type="ECO:0000313" key="1">
    <source>
        <dbReference type="EMBL" id="CAA6675286.1"/>
    </source>
</evidence>
<comment type="caution">
    <text evidence="1">The sequence shown here is derived from an EMBL/GenBank/DDBJ whole genome shotgun (WGS) entry which is preliminary data.</text>
</comment>
<name>A0ABN7EC41_SPIIN</name>
<sequence length="51" mass="6027">MKRTGLLFLTEWEAERLFASTRSRLRSRCWRKTRCGGGGGREREVRERGKV</sequence>